<dbReference type="Proteomes" id="UP000251993">
    <property type="component" value="Chromosome"/>
</dbReference>
<dbReference type="OrthoDB" id="9784166at2"/>
<dbReference type="SUPFAM" id="SSF53067">
    <property type="entry name" value="Actin-like ATPase domain"/>
    <property type="match status" value="2"/>
</dbReference>
<proteinExistence type="predicted"/>
<accession>A0A344TFS7</accession>
<dbReference type="InterPro" id="IPR000905">
    <property type="entry name" value="Gcp-like_dom"/>
</dbReference>
<dbReference type="Gene3D" id="3.30.420.40">
    <property type="match status" value="2"/>
</dbReference>
<dbReference type="GO" id="GO:0002949">
    <property type="term" value="P:tRNA threonylcarbamoyladenosine modification"/>
    <property type="evidence" value="ECO:0007669"/>
    <property type="project" value="InterPro"/>
</dbReference>
<dbReference type="GO" id="GO:0016740">
    <property type="term" value="F:transferase activity"/>
    <property type="evidence" value="ECO:0007669"/>
    <property type="project" value="UniProtKB-KW"/>
</dbReference>
<dbReference type="PANTHER" id="PTHR11735">
    <property type="entry name" value="TRNA N6-ADENOSINE THREONYLCARBAMOYLTRANSFERASE"/>
    <property type="match status" value="1"/>
</dbReference>
<dbReference type="NCBIfam" id="TIGR03725">
    <property type="entry name" value="T6A_YeaZ"/>
    <property type="match status" value="1"/>
</dbReference>
<name>A0A344TFS7_9BACT</name>
<keyword evidence="3" id="KW-1185">Reference proteome</keyword>
<dbReference type="AlphaFoldDB" id="A0A344TFS7"/>
<evidence type="ECO:0000259" key="1">
    <source>
        <dbReference type="Pfam" id="PF00814"/>
    </source>
</evidence>
<dbReference type="InterPro" id="IPR022496">
    <property type="entry name" value="T6A_TsaB"/>
</dbReference>
<protein>
    <submittedName>
        <fullName evidence="2">tRNA (Adenosine(37)-N6)-threonylcarbamoyltransferase complex dimerization subunit type 1 TsaB</fullName>
    </submittedName>
</protein>
<evidence type="ECO:0000313" key="2">
    <source>
        <dbReference type="EMBL" id="AXE17498.1"/>
    </source>
</evidence>
<keyword evidence="2" id="KW-0808">Transferase</keyword>
<evidence type="ECO:0000313" key="3">
    <source>
        <dbReference type="Proteomes" id="UP000251993"/>
    </source>
</evidence>
<sequence length="256" mass="28227">MSCICKQINSQSFKLSNFSHNTNKNVPLLLSIDTSTRGCSVALHQNGQLLTSYDLLAEKSSSGMLTTLIQNAVEHAGFMLPDVDAIAVAKGPGSYTGLRIAVSTAKGLCFALDKPLLAVNTLEALTLQISGFFDEDTLFCPMLDARRMEVYCAVFDYALNYIEPTQAKIMDGESFAELLRRQKIVFFGDGAAKCQPVMEAYGNAFFLPVEVHPSAKTVGQLAVGLFEKQQFEDVETFEPYYLKEFMTTVPKKTRLV</sequence>
<dbReference type="KEGG" id="run:DR864_07030"/>
<dbReference type="CDD" id="cd24032">
    <property type="entry name" value="ASKHA_NBD_TsaB"/>
    <property type="match status" value="1"/>
</dbReference>
<dbReference type="GO" id="GO:0005829">
    <property type="term" value="C:cytosol"/>
    <property type="evidence" value="ECO:0007669"/>
    <property type="project" value="TreeGrafter"/>
</dbReference>
<organism evidence="2 3">
    <name type="scientific">Runella rosea</name>
    <dbReference type="NCBI Taxonomy" id="2259595"/>
    <lineage>
        <taxon>Bacteria</taxon>
        <taxon>Pseudomonadati</taxon>
        <taxon>Bacteroidota</taxon>
        <taxon>Cytophagia</taxon>
        <taxon>Cytophagales</taxon>
        <taxon>Spirosomataceae</taxon>
        <taxon>Runella</taxon>
    </lineage>
</organism>
<dbReference type="PANTHER" id="PTHR11735:SF11">
    <property type="entry name" value="TRNA THREONYLCARBAMOYLADENOSINE BIOSYNTHESIS PROTEIN TSAB"/>
    <property type="match status" value="1"/>
</dbReference>
<dbReference type="Pfam" id="PF00814">
    <property type="entry name" value="TsaD"/>
    <property type="match status" value="1"/>
</dbReference>
<gene>
    <name evidence="2" type="primary">tsaB</name>
    <name evidence="2" type="ORF">DR864_07030</name>
</gene>
<dbReference type="InterPro" id="IPR043129">
    <property type="entry name" value="ATPase_NBD"/>
</dbReference>
<reference evidence="2 3" key="1">
    <citation type="submission" date="2018-07" db="EMBL/GenBank/DDBJ databases">
        <title>Genome sequencing of Runella.</title>
        <authorList>
            <person name="Baek M.-G."/>
            <person name="Yi H."/>
        </authorList>
    </citation>
    <scope>NUCLEOTIDE SEQUENCE [LARGE SCALE GENOMIC DNA]</scope>
    <source>
        <strain evidence="2 3">HYN0085</strain>
    </source>
</reference>
<feature type="domain" description="Gcp-like" evidence="1">
    <location>
        <begin position="57"/>
        <end position="160"/>
    </location>
</feature>
<dbReference type="EMBL" id="CP030850">
    <property type="protein sequence ID" value="AXE17498.1"/>
    <property type="molecule type" value="Genomic_DNA"/>
</dbReference>